<protein>
    <submittedName>
        <fullName evidence="1">Uncharacterized protein</fullName>
    </submittedName>
</protein>
<reference evidence="1 2" key="1">
    <citation type="submission" date="2017-09" db="EMBL/GenBank/DDBJ databases">
        <authorList>
            <person name="DeBolt S."/>
            <person name="Huntemann M."/>
            <person name="Clum A."/>
            <person name="Pillay M."/>
            <person name="Palaniappan K."/>
            <person name="Varghese N."/>
            <person name="Mikhailova N."/>
            <person name="Stamatis D."/>
            <person name="Reddy T."/>
            <person name="Daum C."/>
            <person name="Shapiro N."/>
            <person name="Ivanova N."/>
            <person name="Kyrpides N."/>
            <person name="Woyke T."/>
        </authorList>
    </citation>
    <scope>NUCLEOTIDE SEQUENCE [LARGE SCALE GENOMIC DNA]</scope>
    <source>
        <strain evidence="1 2">A2-S9</strain>
    </source>
</reference>
<accession>A0A7Z1GWK5</accession>
<gene>
    <name evidence="1" type="ORF">DM05_1958</name>
</gene>
<dbReference type="Proteomes" id="UP000221580">
    <property type="component" value="Unassembled WGS sequence"/>
</dbReference>
<sequence length="162" mass="18602">MRIYGRDVPTPDGIWQLYSQIIQSPDLWAAGEFKGAAVNVGFRKIAPRQGYLSFSGKNYMTGQAIIVDDFIEEIRLFIGSEPKDLTEMLYKEDRAKIPQLASEYSALFRQKLGEPRIAHDNDIFEYNDHRVRVLSSACVWVVISNLSVIRQLPNDWWPHPST</sequence>
<dbReference type="AlphaFoldDB" id="A0A7Z1GWK5"/>
<organism evidence="1 2">
    <name type="scientific">Pseudomonas poae</name>
    <dbReference type="NCBI Taxonomy" id="200451"/>
    <lineage>
        <taxon>Bacteria</taxon>
        <taxon>Pseudomonadati</taxon>
        <taxon>Pseudomonadota</taxon>
        <taxon>Gammaproteobacteria</taxon>
        <taxon>Pseudomonadales</taxon>
        <taxon>Pseudomonadaceae</taxon>
        <taxon>Pseudomonas</taxon>
    </lineage>
</organism>
<name>A0A7Z1GWK5_9PSED</name>
<reference evidence="1 2" key="2">
    <citation type="submission" date="2017-10" db="EMBL/GenBank/DDBJ databases">
        <title>Bacterial endophytes that colonize and modify switchgrass growth.</title>
        <authorList>
            <person name="Debolt S."/>
        </authorList>
    </citation>
    <scope>NUCLEOTIDE SEQUENCE [LARGE SCALE GENOMIC DNA]</scope>
    <source>
        <strain evidence="1 2">A2-S9</strain>
    </source>
</reference>
<evidence type="ECO:0000313" key="1">
    <source>
        <dbReference type="EMBL" id="PFG71588.1"/>
    </source>
</evidence>
<dbReference type="EMBL" id="PDJN01000001">
    <property type="protein sequence ID" value="PFG71588.1"/>
    <property type="molecule type" value="Genomic_DNA"/>
</dbReference>
<proteinExistence type="predicted"/>
<dbReference type="RefSeq" id="WP_098479453.1">
    <property type="nucleotide sequence ID" value="NZ_PDJN01000001.1"/>
</dbReference>
<evidence type="ECO:0000313" key="2">
    <source>
        <dbReference type="Proteomes" id="UP000221580"/>
    </source>
</evidence>
<comment type="caution">
    <text evidence="1">The sequence shown here is derived from an EMBL/GenBank/DDBJ whole genome shotgun (WGS) entry which is preliminary data.</text>
</comment>